<evidence type="ECO:0000256" key="2">
    <source>
        <dbReference type="SAM" id="Phobius"/>
    </source>
</evidence>
<feature type="region of interest" description="Disordered" evidence="1">
    <location>
        <begin position="238"/>
        <end position="259"/>
    </location>
</feature>
<feature type="non-terminal residue" evidence="3">
    <location>
        <position position="521"/>
    </location>
</feature>
<protein>
    <recommendedName>
        <fullName evidence="5">Transmembrane protein</fullName>
    </recommendedName>
</protein>
<feature type="region of interest" description="Disordered" evidence="1">
    <location>
        <begin position="376"/>
        <end position="457"/>
    </location>
</feature>
<dbReference type="AlphaFoldDB" id="A0A8H3DZF8"/>
<keyword evidence="2" id="KW-0812">Transmembrane</keyword>
<name>A0A8H3DZF8_9AGAM</name>
<feature type="transmembrane region" description="Helical" evidence="2">
    <location>
        <begin position="110"/>
        <end position="132"/>
    </location>
</feature>
<dbReference type="EMBL" id="CAJNJQ010000553">
    <property type="protein sequence ID" value="CAE7085299.1"/>
    <property type="molecule type" value="Genomic_DNA"/>
</dbReference>
<feature type="compositionally biased region" description="Basic and acidic residues" evidence="1">
    <location>
        <begin position="407"/>
        <end position="448"/>
    </location>
</feature>
<comment type="caution">
    <text evidence="3">The sequence shown here is derived from an EMBL/GenBank/DDBJ whole genome shotgun (WGS) entry which is preliminary data.</text>
</comment>
<reference evidence="3" key="1">
    <citation type="submission" date="2021-01" db="EMBL/GenBank/DDBJ databases">
        <authorList>
            <person name="Kaushik A."/>
        </authorList>
    </citation>
    <scope>NUCLEOTIDE SEQUENCE</scope>
    <source>
        <strain evidence="3">AG5</strain>
    </source>
</reference>
<proteinExistence type="predicted"/>
<feature type="region of interest" description="Disordered" evidence="1">
    <location>
        <begin position="141"/>
        <end position="160"/>
    </location>
</feature>
<feature type="compositionally biased region" description="Polar residues" evidence="1">
    <location>
        <begin position="325"/>
        <end position="337"/>
    </location>
</feature>
<feature type="compositionally biased region" description="Basic and acidic residues" evidence="1">
    <location>
        <begin position="387"/>
        <end position="400"/>
    </location>
</feature>
<feature type="region of interest" description="Disordered" evidence="1">
    <location>
        <begin position="165"/>
        <end position="185"/>
    </location>
</feature>
<feature type="compositionally biased region" description="Polar residues" evidence="1">
    <location>
        <begin position="238"/>
        <end position="251"/>
    </location>
</feature>
<feature type="compositionally biased region" description="Low complexity" evidence="1">
    <location>
        <begin position="86"/>
        <end position="96"/>
    </location>
</feature>
<sequence>MLLFDCDVCSGIRMLDVSDEQTGQSAVEYVSDMVVELSRGFTIKREATVVTSQSIAVPKWALVHPTSSDANWNLTSAQLAVGITPTSSATTNTSSPTPSPPNPPPKRPPYVVIAVSATLALFLLIGMAVWLYRRRNRISSSPRPPDFEIDGGPSSGLLPKADATPPSWKWWRKSSPQPKSDPGKIDAWRYPFDYEPVSTGPSTRSGGSGRGTGLYDPYHLAPRASMDTLGMRAQVSSGTLGYSSSTQNLRATPSPVPGTTPVQAHTTLPAFGQPPNYTYGQTVSYTYPYAQPVPSSSAGSPMSPHYVQSQVQSPSMVYGHVQSPTHVQGSHGAQPTQAAHFVQGSSRGREQVVMIPIEQMSPDQIEQLRLQFPDLRIRQKKRRPRRRQDAETDHERYERARTHHGERRGADHERTRKDHERTRTDHERTRTDHERTRAEYRDRVDPPRTRPRSWSVPVQVETEDDEWDGRPRNGVELREKYEGRRRSRDRVVVSVGIGGSGAVRIEGGGVRVEGADGAGAR</sequence>
<evidence type="ECO:0000256" key="1">
    <source>
        <dbReference type="SAM" id="MobiDB-lite"/>
    </source>
</evidence>
<gene>
    <name evidence="3" type="ORF">RDB_LOCUS27099</name>
</gene>
<accession>A0A8H3DZF8</accession>
<evidence type="ECO:0000313" key="3">
    <source>
        <dbReference type="EMBL" id="CAE7085299.1"/>
    </source>
</evidence>
<dbReference type="Proteomes" id="UP000663827">
    <property type="component" value="Unassembled WGS sequence"/>
</dbReference>
<keyword evidence="2" id="KW-1133">Transmembrane helix</keyword>
<evidence type="ECO:0000313" key="4">
    <source>
        <dbReference type="Proteomes" id="UP000663827"/>
    </source>
</evidence>
<feature type="region of interest" description="Disordered" evidence="1">
    <location>
        <begin position="325"/>
        <end position="345"/>
    </location>
</feature>
<organism evidence="3 4">
    <name type="scientific">Rhizoctonia solani</name>
    <dbReference type="NCBI Taxonomy" id="456999"/>
    <lineage>
        <taxon>Eukaryota</taxon>
        <taxon>Fungi</taxon>
        <taxon>Dikarya</taxon>
        <taxon>Basidiomycota</taxon>
        <taxon>Agaricomycotina</taxon>
        <taxon>Agaricomycetes</taxon>
        <taxon>Cantharellales</taxon>
        <taxon>Ceratobasidiaceae</taxon>
        <taxon>Rhizoctonia</taxon>
    </lineage>
</organism>
<feature type="region of interest" description="Disordered" evidence="1">
    <location>
        <begin position="86"/>
        <end position="105"/>
    </location>
</feature>
<evidence type="ECO:0008006" key="5">
    <source>
        <dbReference type="Google" id="ProtNLM"/>
    </source>
</evidence>
<keyword evidence="2" id="KW-0472">Membrane</keyword>